<evidence type="ECO:0000313" key="1">
    <source>
        <dbReference type="EMBL" id="SME10757.1"/>
    </source>
</evidence>
<dbReference type="Proteomes" id="UP000194435">
    <property type="component" value="Unassembled WGS sequence"/>
</dbReference>
<protein>
    <submittedName>
        <fullName evidence="1">Uncharacterized protein</fullName>
    </submittedName>
</protein>
<evidence type="ECO:0000313" key="2">
    <source>
        <dbReference type="Proteomes" id="UP000194435"/>
    </source>
</evidence>
<dbReference type="AlphaFoldDB" id="A0A9X8SFF6"/>
<proteinExistence type="predicted"/>
<dbReference type="EMBL" id="FWZC01000038">
    <property type="protein sequence ID" value="SME10757.1"/>
    <property type="molecule type" value="Genomic_DNA"/>
</dbReference>
<sequence>MHNYIGEFWIMKFYESLSRESPLYCLYTPPHQLSNLRRNKRNNTKQLEVFIVKVIVLNIYAISA</sequence>
<comment type="caution">
    <text evidence="1">The sequence shown here is derived from an EMBL/GenBank/DDBJ whole genome shotgun (WGS) entry which is preliminary data.</text>
</comment>
<name>A0A9X8SFF6_9BACI</name>
<gene>
    <name evidence="1" type="ORF">BACERE00221_02734</name>
</gene>
<accession>A0A9X8SFF6</accession>
<reference evidence="1 2" key="1">
    <citation type="submission" date="2017-04" db="EMBL/GenBank/DDBJ databases">
        <authorList>
            <person name="Criscuolo A."/>
        </authorList>
    </citation>
    <scope>NUCLEOTIDE SEQUENCE [LARGE SCALE GENOMIC DNA]</scope>
    <source>
        <strain evidence="1">16-00221</strain>
    </source>
</reference>
<organism evidence="1 2">
    <name type="scientific">Bacillus paranthracis</name>
    <dbReference type="NCBI Taxonomy" id="2026186"/>
    <lineage>
        <taxon>Bacteria</taxon>
        <taxon>Bacillati</taxon>
        <taxon>Bacillota</taxon>
        <taxon>Bacilli</taxon>
        <taxon>Bacillales</taxon>
        <taxon>Bacillaceae</taxon>
        <taxon>Bacillus</taxon>
        <taxon>Bacillus cereus group</taxon>
    </lineage>
</organism>